<comment type="subcellular location">
    <subcellularLocation>
        <location evidence="1 9">Chromosome</location>
        <location evidence="1 9">Centromere</location>
        <location evidence="1 9">Kinetochore</location>
    </subcellularLocation>
</comment>
<dbReference type="PANTHER" id="PTHR15995">
    <property type="entry name" value="PROTEIN ZWILCH HOMOLOG"/>
    <property type="match status" value="1"/>
</dbReference>
<sequence length="621" mass="69257">MQKILKMDEDMVIRNLIKDRSIEIQLQTAPSYIKLFLNESVDDSIVLVYKKLAKRNVTTNGVSAPDCSVDLDLTGSPLAFPFISCDYDVDDTFISEPIKNWQKDEESQGSLSVIKARKILSLCNLHTHHWKVPIWVVCDGSDYQQSILLSTFCDRKSGWVTRNSVKLLGHWSYTQAEEYAVNVRKEHLSISRIPGCEVKILTTQVYNILSSTGHFGKSAQCNISVHLSWSSSSLVASPPLYANAVVEMLIVVGQPTSAAYELWKQLKLLHQLVTVLAVSKEKQESGCIDLPGLEYGNGNSARTETTDVISLLHEMDYIGVKYQGTTFYGEKPATAMPLNQLVQQAVSSKSTLYLDFVHHLFLLLANCRDSVNLAKCLLLVFQEVQSGDAKLFVHPKNPTRIAHILRELMRGSLSLPEISGIRSVELLIEIGLEKISKDYTHIFLSSGVATLEQLKLPSCNINELNEVCKKLDVLGRLQVTLEILLLAESQMKFSVSSLQSLATFGLSNFQTQVESFSKLLEVDNIKFQAPVSMKELQCLITSKYSSSCMQLTSDGDKYKVRTVLHCSAFPIFPFVSPDSSDSQLCDESGILSKDLHCSQLTCLSNKLLSYQVTIKDEGRSQ</sequence>
<evidence type="ECO:0000256" key="3">
    <source>
        <dbReference type="ARBA" id="ARBA00022454"/>
    </source>
</evidence>
<evidence type="ECO:0000256" key="9">
    <source>
        <dbReference type="RuleBase" id="RU369076"/>
    </source>
</evidence>
<dbReference type="Gene3D" id="1.10.287.1880">
    <property type="match status" value="1"/>
</dbReference>
<dbReference type="GO" id="GO:0034501">
    <property type="term" value="P:protein localization to kinetochore"/>
    <property type="evidence" value="ECO:0007669"/>
    <property type="project" value="UniProtKB-UniRule"/>
</dbReference>
<keyword evidence="6 9" id="KW-0995">Kinetochore</keyword>
<dbReference type="InParanoid" id="A0A067RIN7"/>
<evidence type="ECO:0000256" key="7">
    <source>
        <dbReference type="ARBA" id="ARBA00023306"/>
    </source>
</evidence>
<dbReference type="Gene3D" id="1.20.58.730">
    <property type="match status" value="1"/>
</dbReference>
<comment type="subunit">
    <text evidence="9">Component of the RZZ complex.</text>
</comment>
<keyword evidence="3 9" id="KW-0158">Chromosome</keyword>
<dbReference type="OMA" id="TDFLWEL"/>
<evidence type="ECO:0000313" key="11">
    <source>
        <dbReference type="Proteomes" id="UP000027135"/>
    </source>
</evidence>
<dbReference type="STRING" id="136037.A0A067RIN7"/>
<keyword evidence="8 9" id="KW-0137">Centromere</keyword>
<evidence type="ECO:0000256" key="4">
    <source>
        <dbReference type="ARBA" id="ARBA00022618"/>
    </source>
</evidence>
<comment type="function">
    <text evidence="9">Essential component of the mitotic checkpoint, which prevents cells from prematurely exiting mitosis. Required for the assembly of the dynein-dynactin and MAD1-MAD2 complexes onto kinetochores. Its function related to the spindle assembly machinery is proposed to depend on its association in the mitotic RZZ complex.</text>
</comment>
<protein>
    <recommendedName>
        <fullName evidence="9">Protein zwilch</fullName>
    </recommendedName>
</protein>
<dbReference type="eggNOG" id="KOG4803">
    <property type="taxonomic scope" value="Eukaryota"/>
</dbReference>
<dbReference type="GO" id="GO:0007094">
    <property type="term" value="P:mitotic spindle assembly checkpoint signaling"/>
    <property type="evidence" value="ECO:0007669"/>
    <property type="project" value="UniProtKB-UniRule"/>
</dbReference>
<dbReference type="OrthoDB" id="5556307at2759"/>
<dbReference type="PANTHER" id="PTHR15995:SF1">
    <property type="entry name" value="PROTEIN ZWILCH HOMOLOG"/>
    <property type="match status" value="1"/>
</dbReference>
<evidence type="ECO:0000256" key="1">
    <source>
        <dbReference type="ARBA" id="ARBA00004629"/>
    </source>
</evidence>
<organism evidence="10 11">
    <name type="scientific">Zootermopsis nevadensis</name>
    <name type="common">Dampwood termite</name>
    <dbReference type="NCBI Taxonomy" id="136037"/>
    <lineage>
        <taxon>Eukaryota</taxon>
        <taxon>Metazoa</taxon>
        <taxon>Ecdysozoa</taxon>
        <taxon>Arthropoda</taxon>
        <taxon>Hexapoda</taxon>
        <taxon>Insecta</taxon>
        <taxon>Pterygota</taxon>
        <taxon>Neoptera</taxon>
        <taxon>Polyneoptera</taxon>
        <taxon>Dictyoptera</taxon>
        <taxon>Blattodea</taxon>
        <taxon>Blattoidea</taxon>
        <taxon>Termitoidae</taxon>
        <taxon>Termopsidae</taxon>
        <taxon>Zootermopsis</taxon>
    </lineage>
</organism>
<dbReference type="FunCoup" id="A0A067RIN7">
    <property type="interactions" value="41"/>
</dbReference>
<dbReference type="Proteomes" id="UP000027135">
    <property type="component" value="Unassembled WGS sequence"/>
</dbReference>
<evidence type="ECO:0000256" key="5">
    <source>
        <dbReference type="ARBA" id="ARBA00022776"/>
    </source>
</evidence>
<gene>
    <name evidence="10" type="ORF">L798_05205</name>
</gene>
<name>A0A067RIN7_ZOONE</name>
<dbReference type="InterPro" id="IPR018630">
    <property type="entry name" value="Zwilch"/>
</dbReference>
<evidence type="ECO:0000256" key="6">
    <source>
        <dbReference type="ARBA" id="ARBA00022838"/>
    </source>
</evidence>
<keyword evidence="4 9" id="KW-0132">Cell division</keyword>
<evidence type="ECO:0000313" key="10">
    <source>
        <dbReference type="EMBL" id="KDR20316.1"/>
    </source>
</evidence>
<accession>A0A067RIN7</accession>
<dbReference type="Pfam" id="PF09817">
    <property type="entry name" value="Zwilch"/>
    <property type="match status" value="1"/>
</dbReference>
<dbReference type="GO" id="GO:1990423">
    <property type="term" value="C:RZZ complex"/>
    <property type="evidence" value="ECO:0007669"/>
    <property type="project" value="UniProtKB-UniRule"/>
</dbReference>
<proteinExistence type="inferred from homology"/>
<evidence type="ECO:0000256" key="8">
    <source>
        <dbReference type="ARBA" id="ARBA00023328"/>
    </source>
</evidence>
<keyword evidence="11" id="KW-1185">Reference proteome</keyword>
<reference evidence="10 11" key="1">
    <citation type="journal article" date="2014" name="Nat. Commun.">
        <title>Molecular traces of alternative social organization in a termite genome.</title>
        <authorList>
            <person name="Terrapon N."/>
            <person name="Li C."/>
            <person name="Robertson H.M."/>
            <person name="Ji L."/>
            <person name="Meng X."/>
            <person name="Booth W."/>
            <person name="Chen Z."/>
            <person name="Childers C.P."/>
            <person name="Glastad K.M."/>
            <person name="Gokhale K."/>
            <person name="Gowin J."/>
            <person name="Gronenberg W."/>
            <person name="Hermansen R.A."/>
            <person name="Hu H."/>
            <person name="Hunt B.G."/>
            <person name="Huylmans A.K."/>
            <person name="Khalil S.M."/>
            <person name="Mitchell R.D."/>
            <person name="Munoz-Torres M.C."/>
            <person name="Mustard J.A."/>
            <person name="Pan H."/>
            <person name="Reese J.T."/>
            <person name="Scharf M.E."/>
            <person name="Sun F."/>
            <person name="Vogel H."/>
            <person name="Xiao J."/>
            <person name="Yang W."/>
            <person name="Yang Z."/>
            <person name="Yang Z."/>
            <person name="Zhou J."/>
            <person name="Zhu J."/>
            <person name="Brent C.S."/>
            <person name="Elsik C.G."/>
            <person name="Goodisman M.A."/>
            <person name="Liberles D.A."/>
            <person name="Roe R.M."/>
            <person name="Vargo E.L."/>
            <person name="Vilcinskas A."/>
            <person name="Wang J."/>
            <person name="Bornberg-Bauer E."/>
            <person name="Korb J."/>
            <person name="Zhang G."/>
            <person name="Liebig J."/>
        </authorList>
    </citation>
    <scope>NUCLEOTIDE SEQUENCE [LARGE SCALE GENOMIC DNA]</scope>
    <source>
        <tissue evidence="10">Whole organism</tissue>
    </source>
</reference>
<keyword evidence="5 9" id="KW-0498">Mitosis</keyword>
<evidence type="ECO:0000256" key="2">
    <source>
        <dbReference type="ARBA" id="ARBA00009062"/>
    </source>
</evidence>
<dbReference type="GO" id="GO:0051301">
    <property type="term" value="P:cell division"/>
    <property type="evidence" value="ECO:0007669"/>
    <property type="project" value="UniProtKB-UniRule"/>
</dbReference>
<keyword evidence="7 9" id="KW-0131">Cell cycle</keyword>
<dbReference type="EMBL" id="KK852609">
    <property type="protein sequence ID" value="KDR20316.1"/>
    <property type="molecule type" value="Genomic_DNA"/>
</dbReference>
<comment type="similarity">
    <text evidence="2 9">Belongs to the ZWILCH family.</text>
</comment>
<dbReference type="AlphaFoldDB" id="A0A067RIN7"/>